<dbReference type="Pfam" id="PF01799">
    <property type="entry name" value="Fer2_2"/>
    <property type="match status" value="1"/>
</dbReference>
<keyword evidence="6" id="KW-0001">2Fe-2S</keyword>
<keyword evidence="4" id="KW-0500">Molybdenum</keyword>
<evidence type="ECO:0000256" key="10">
    <source>
        <dbReference type="ARBA" id="ARBA00023004"/>
    </source>
</evidence>
<evidence type="ECO:0000259" key="15">
    <source>
        <dbReference type="PROSITE" id="PS51387"/>
    </source>
</evidence>
<dbReference type="PANTHER" id="PTHR11908">
    <property type="entry name" value="XANTHINE DEHYDROGENASE"/>
    <property type="match status" value="1"/>
</dbReference>
<gene>
    <name evidence="16" type="ORF">AFUS01_LOCUS4732</name>
</gene>
<comment type="cofactor">
    <cofactor evidence="13">
        <name>[2Fe-2S] cluster</name>
        <dbReference type="ChEBI" id="CHEBI:190135"/>
    </cofactor>
</comment>
<evidence type="ECO:0000256" key="11">
    <source>
        <dbReference type="ARBA" id="ARBA00023014"/>
    </source>
</evidence>
<organism evidence="16 17">
    <name type="scientific">Allacma fusca</name>
    <dbReference type="NCBI Taxonomy" id="39272"/>
    <lineage>
        <taxon>Eukaryota</taxon>
        <taxon>Metazoa</taxon>
        <taxon>Ecdysozoa</taxon>
        <taxon>Arthropoda</taxon>
        <taxon>Hexapoda</taxon>
        <taxon>Collembola</taxon>
        <taxon>Symphypleona</taxon>
        <taxon>Sminthuridae</taxon>
        <taxon>Allacma</taxon>
    </lineage>
</organism>
<dbReference type="InterPro" id="IPR016166">
    <property type="entry name" value="FAD-bd_PCMH"/>
</dbReference>
<evidence type="ECO:0000256" key="7">
    <source>
        <dbReference type="ARBA" id="ARBA00022723"/>
    </source>
</evidence>
<evidence type="ECO:0000256" key="12">
    <source>
        <dbReference type="ARBA" id="ARBA00023027"/>
    </source>
</evidence>
<comment type="caution">
    <text evidence="16">The sequence shown here is derived from an EMBL/GenBank/DDBJ whole genome shotgun (WGS) entry which is preliminary data.</text>
</comment>
<keyword evidence="12" id="KW-0520">NAD</keyword>
<dbReference type="SMART" id="SM01092">
    <property type="entry name" value="CO_deh_flav_C"/>
    <property type="match status" value="1"/>
</dbReference>
<comment type="similarity">
    <text evidence="3">Belongs to the xanthine dehydrogenase family.</text>
</comment>
<evidence type="ECO:0000256" key="4">
    <source>
        <dbReference type="ARBA" id="ARBA00022505"/>
    </source>
</evidence>
<dbReference type="GO" id="GO:0005506">
    <property type="term" value="F:iron ion binding"/>
    <property type="evidence" value="ECO:0007669"/>
    <property type="project" value="InterPro"/>
</dbReference>
<feature type="domain" description="2Fe-2S ferredoxin-type" evidence="14">
    <location>
        <begin position="16"/>
        <end position="107"/>
    </location>
</feature>
<feature type="domain" description="FAD-binding PCMH-type" evidence="15">
    <location>
        <begin position="232"/>
        <end position="415"/>
    </location>
</feature>
<dbReference type="PANTHER" id="PTHR11908:SF132">
    <property type="entry name" value="ALDEHYDE OXIDASE 1-RELATED"/>
    <property type="match status" value="1"/>
</dbReference>
<dbReference type="InterPro" id="IPR001041">
    <property type="entry name" value="2Fe-2S_ferredoxin-type"/>
</dbReference>
<dbReference type="Pfam" id="PF03450">
    <property type="entry name" value="CO_deh_flav_C"/>
    <property type="match status" value="1"/>
</dbReference>
<keyword evidence="17" id="KW-1185">Reference proteome</keyword>
<evidence type="ECO:0000259" key="14">
    <source>
        <dbReference type="PROSITE" id="PS51085"/>
    </source>
</evidence>
<keyword evidence="11" id="KW-0411">Iron-sulfur</keyword>
<dbReference type="Pfam" id="PF00111">
    <property type="entry name" value="Fer2"/>
    <property type="match status" value="1"/>
</dbReference>
<keyword evidence="5" id="KW-0285">Flavoprotein</keyword>
<dbReference type="InterPro" id="IPR016208">
    <property type="entry name" value="Ald_Oxase/xanthine_DH-like"/>
</dbReference>
<evidence type="ECO:0000256" key="9">
    <source>
        <dbReference type="ARBA" id="ARBA00023002"/>
    </source>
</evidence>
<dbReference type="FunFam" id="3.10.20.30:FF:000012">
    <property type="entry name" value="Xanthine dehydrogenase/oxidase"/>
    <property type="match status" value="1"/>
</dbReference>
<dbReference type="InterPro" id="IPR008274">
    <property type="entry name" value="AldOxase/xan_DH_MoCoBD1"/>
</dbReference>
<keyword evidence="10" id="KW-0408">Iron</keyword>
<dbReference type="SMART" id="SM01008">
    <property type="entry name" value="Ald_Xan_dh_C"/>
    <property type="match status" value="1"/>
</dbReference>
<dbReference type="CDD" id="cd00207">
    <property type="entry name" value="fer2"/>
    <property type="match status" value="1"/>
</dbReference>
<dbReference type="Pfam" id="PF00941">
    <property type="entry name" value="FAD_binding_5"/>
    <property type="match status" value="1"/>
</dbReference>
<proteinExistence type="inferred from homology"/>
<dbReference type="PROSITE" id="PS51387">
    <property type="entry name" value="FAD_PCMH"/>
    <property type="match status" value="1"/>
</dbReference>
<dbReference type="FunFam" id="3.30.465.10:FF:000013">
    <property type="entry name" value="Aldehyde oxidase"/>
    <property type="match status" value="1"/>
</dbReference>
<dbReference type="InterPro" id="IPR006058">
    <property type="entry name" value="2Fe2S_fd_BS"/>
</dbReference>
<dbReference type="PIRSF" id="PIRSF000127">
    <property type="entry name" value="Xanthine_DH"/>
    <property type="match status" value="1"/>
</dbReference>
<evidence type="ECO:0000256" key="8">
    <source>
        <dbReference type="ARBA" id="ARBA00022827"/>
    </source>
</evidence>
<dbReference type="InterPro" id="IPR000674">
    <property type="entry name" value="Ald_Oxase/Xan_DH_a/b"/>
</dbReference>
<dbReference type="GO" id="GO:0071949">
    <property type="term" value="F:FAD binding"/>
    <property type="evidence" value="ECO:0007669"/>
    <property type="project" value="InterPro"/>
</dbReference>
<dbReference type="Pfam" id="PF02738">
    <property type="entry name" value="MoCoBD_1"/>
    <property type="match status" value="1"/>
</dbReference>
<dbReference type="Pfam" id="PF01315">
    <property type="entry name" value="Ald_Xan_dh_C"/>
    <property type="match status" value="1"/>
</dbReference>
<name>A0A8J2NJN2_9HEXA</name>
<reference evidence="16" key="1">
    <citation type="submission" date="2021-06" db="EMBL/GenBank/DDBJ databases">
        <authorList>
            <person name="Hodson N. C."/>
            <person name="Mongue J. A."/>
            <person name="Jaron S. K."/>
        </authorList>
    </citation>
    <scope>NUCLEOTIDE SEQUENCE</scope>
</reference>
<dbReference type="EMBL" id="CAJVCH010029759">
    <property type="protein sequence ID" value="CAG7707626.1"/>
    <property type="molecule type" value="Genomic_DNA"/>
</dbReference>
<dbReference type="GO" id="GO:0016491">
    <property type="term" value="F:oxidoreductase activity"/>
    <property type="evidence" value="ECO:0007669"/>
    <property type="project" value="UniProtKB-KW"/>
</dbReference>
<sequence>MGADQSQILESLTDRNYVTFMINGLKYMVDPSKDKITAGSRLVDFIRDHANLKGTKYMCREGGCGACTVTVKTRNPFTGQEIIRGINSCLVPVFACDGWEIMTVEFLGNQKEGYHPLQQRFVVCHGTQCGFCTPGWIMNFYSMMESKKQFTVADIHDRIDGNICRCTGFRPILDAVKSFAVDASEELKRKCGDSRSCESCPLRAKSPAALTSANVVEAEFEQLELPSSIHLNISSNSQWVKAVDIKTLFMALTKFQNYGLKYRIVGGNTGMGVFKNEGPYQAYVELMSIPALTKIDSLDSSIIFGGGVTITQAIETLEKASSVSGFEYCKHVCKHWKRVANISVRNAGTLAGNLMLKHDHKEFQSDIFLVLETIGAMLTIASSPSLQNMWTVEDFLNMNMQGKIIYSVHLPALKNMTFRSFKISRRYQNAHAYVNAGFLMQIDPMNMYVKMRPRIVLGGISPSFVHASMTEEYLVGKTLNPQIMQGAVQMLEREVNPNMDPMEGDSMYRKKLSQALFYKVMLEILDGQVSPRMKSGSTDLEHGPSYGKQMYGTDKSEWPMYEPVAKLEAPFQCSGEAEYTNDIGPLPGELHGAVVHARFANCMLKGVDPSAALGMAGVVAWIDHSNIPAMNNYMYSYGNDEDVIFVKDKIRFAGEVIGMILAESRELAYKAVSMVEVYYQNREKPILDIPSALEKAEKEGKLSECIVTIRKPTEDPIKDAPNNISGEFHTGGQYHFHMETQVAICVPKEGCMDVYSATQTASFTQFAVANCLGVSCSSINVYVRRLGGGFGGKISRSNHIASMCAVAANTLRRPVRLSLDLEGNMGLVGGRSPYLYKYQAGFDDTGKIMNINIELVNDCGSSQNEPTITIAEWAIQNVYAANSSWGFTTKMVRTNLPPNTYCRSPGYPKSLGFMECVMEHVAAHLKKDPMEVRMVNLLKKGDTMFPDTSQKLEEDNLVPILMQDLERFMPIKGLSTI</sequence>
<evidence type="ECO:0000256" key="3">
    <source>
        <dbReference type="ARBA" id="ARBA00006849"/>
    </source>
</evidence>
<dbReference type="InterPro" id="IPR005107">
    <property type="entry name" value="CO_DH_flav_C"/>
</dbReference>
<evidence type="ECO:0000313" key="17">
    <source>
        <dbReference type="Proteomes" id="UP000708208"/>
    </source>
</evidence>
<dbReference type="OrthoDB" id="8300278at2759"/>
<evidence type="ECO:0000256" key="5">
    <source>
        <dbReference type="ARBA" id="ARBA00022630"/>
    </source>
</evidence>
<accession>A0A8J2NJN2</accession>
<dbReference type="GO" id="GO:0051537">
    <property type="term" value="F:2 iron, 2 sulfur cluster binding"/>
    <property type="evidence" value="ECO:0007669"/>
    <property type="project" value="UniProtKB-KW"/>
</dbReference>
<evidence type="ECO:0000256" key="13">
    <source>
        <dbReference type="ARBA" id="ARBA00034078"/>
    </source>
</evidence>
<evidence type="ECO:0008006" key="18">
    <source>
        <dbReference type="Google" id="ProtNLM"/>
    </source>
</evidence>
<dbReference type="AlphaFoldDB" id="A0A8J2NJN2"/>
<dbReference type="InterPro" id="IPR002346">
    <property type="entry name" value="Mopterin_DH_FAD-bd"/>
</dbReference>
<comment type="cofactor">
    <cofactor evidence="2">
        <name>FAD</name>
        <dbReference type="ChEBI" id="CHEBI:57692"/>
    </cofactor>
</comment>
<keyword evidence="8" id="KW-0274">FAD</keyword>
<dbReference type="Proteomes" id="UP000708208">
    <property type="component" value="Unassembled WGS sequence"/>
</dbReference>
<protein>
    <recommendedName>
        <fullName evidence="18">Aldehyde oxidase</fullName>
    </recommendedName>
</protein>
<comment type="cofactor">
    <cofactor evidence="1">
        <name>Mo-molybdopterin</name>
        <dbReference type="ChEBI" id="CHEBI:71302"/>
    </cofactor>
</comment>
<keyword evidence="9" id="KW-0560">Oxidoreductase</keyword>
<evidence type="ECO:0000313" key="16">
    <source>
        <dbReference type="EMBL" id="CAG7707626.1"/>
    </source>
</evidence>
<dbReference type="PROSITE" id="PS00197">
    <property type="entry name" value="2FE2S_FER_1"/>
    <property type="match status" value="1"/>
</dbReference>
<evidence type="ECO:0000256" key="6">
    <source>
        <dbReference type="ARBA" id="ARBA00022714"/>
    </source>
</evidence>
<evidence type="ECO:0000256" key="1">
    <source>
        <dbReference type="ARBA" id="ARBA00001924"/>
    </source>
</evidence>
<dbReference type="PROSITE" id="PS51085">
    <property type="entry name" value="2FE2S_FER_2"/>
    <property type="match status" value="1"/>
</dbReference>
<keyword evidence="7" id="KW-0479">Metal-binding</keyword>
<evidence type="ECO:0000256" key="2">
    <source>
        <dbReference type="ARBA" id="ARBA00001974"/>
    </source>
</evidence>
<dbReference type="FunFam" id="3.30.365.10:FF:000001">
    <property type="entry name" value="Xanthine dehydrogenase oxidase"/>
    <property type="match status" value="1"/>
</dbReference>
<dbReference type="InterPro" id="IPR002888">
    <property type="entry name" value="2Fe-2S-bd"/>
</dbReference>